<dbReference type="AlphaFoldDB" id="A0AAD9NZQ6"/>
<accession>A0AAD9NZQ6</accession>
<dbReference type="InterPro" id="IPR013783">
    <property type="entry name" value="Ig-like_fold"/>
</dbReference>
<protein>
    <submittedName>
        <fullName evidence="2">Uncharacterized protein</fullName>
    </submittedName>
</protein>
<dbReference type="Proteomes" id="UP001209878">
    <property type="component" value="Unassembled WGS sequence"/>
</dbReference>
<feature type="signal peptide" evidence="1">
    <location>
        <begin position="1"/>
        <end position="16"/>
    </location>
</feature>
<keyword evidence="1" id="KW-0732">Signal</keyword>
<comment type="caution">
    <text evidence="2">The sequence shown here is derived from an EMBL/GenBank/DDBJ whole genome shotgun (WGS) entry which is preliminary data.</text>
</comment>
<evidence type="ECO:0000256" key="1">
    <source>
        <dbReference type="SAM" id="SignalP"/>
    </source>
</evidence>
<feature type="chain" id="PRO_5042268149" evidence="1">
    <location>
        <begin position="17"/>
        <end position="141"/>
    </location>
</feature>
<sequence length="141" mass="16247">MPIVFFTLCLLFCAVPLEIPKNFHLKPGRDVTQTTADLVWDAVNTGPWRVQGFFRGYKIQYWKTLEGPHTMREHSIIYREPDNCWLRGRAKRRRDVTSGHLYKLWPFTNTTAQKFASERGKAASMPGAHLPSRGWLAANEA</sequence>
<dbReference type="EMBL" id="JAODUO010000238">
    <property type="protein sequence ID" value="KAK2185410.1"/>
    <property type="molecule type" value="Genomic_DNA"/>
</dbReference>
<name>A0AAD9NZQ6_RIDPI</name>
<evidence type="ECO:0000313" key="2">
    <source>
        <dbReference type="EMBL" id="KAK2185410.1"/>
    </source>
</evidence>
<proteinExistence type="predicted"/>
<gene>
    <name evidence="2" type="ORF">NP493_238g03001</name>
</gene>
<dbReference type="Gene3D" id="2.60.40.10">
    <property type="entry name" value="Immunoglobulins"/>
    <property type="match status" value="1"/>
</dbReference>
<dbReference type="SUPFAM" id="SSF49265">
    <property type="entry name" value="Fibronectin type III"/>
    <property type="match status" value="1"/>
</dbReference>
<organism evidence="2 3">
    <name type="scientific">Ridgeia piscesae</name>
    <name type="common">Tubeworm</name>
    <dbReference type="NCBI Taxonomy" id="27915"/>
    <lineage>
        <taxon>Eukaryota</taxon>
        <taxon>Metazoa</taxon>
        <taxon>Spiralia</taxon>
        <taxon>Lophotrochozoa</taxon>
        <taxon>Annelida</taxon>
        <taxon>Polychaeta</taxon>
        <taxon>Sedentaria</taxon>
        <taxon>Canalipalpata</taxon>
        <taxon>Sabellida</taxon>
        <taxon>Siboglinidae</taxon>
        <taxon>Ridgeia</taxon>
    </lineage>
</organism>
<keyword evidence="3" id="KW-1185">Reference proteome</keyword>
<reference evidence="2" key="1">
    <citation type="journal article" date="2023" name="Mol. Biol. Evol.">
        <title>Third-Generation Sequencing Reveals the Adaptive Role of the Epigenome in Three Deep-Sea Polychaetes.</title>
        <authorList>
            <person name="Perez M."/>
            <person name="Aroh O."/>
            <person name="Sun Y."/>
            <person name="Lan Y."/>
            <person name="Juniper S.K."/>
            <person name="Young C.R."/>
            <person name="Angers B."/>
            <person name="Qian P.Y."/>
        </authorList>
    </citation>
    <scope>NUCLEOTIDE SEQUENCE</scope>
    <source>
        <strain evidence="2">R07B-5</strain>
    </source>
</reference>
<dbReference type="InterPro" id="IPR036116">
    <property type="entry name" value="FN3_sf"/>
</dbReference>
<evidence type="ECO:0000313" key="3">
    <source>
        <dbReference type="Proteomes" id="UP001209878"/>
    </source>
</evidence>